<proteinExistence type="predicted"/>
<dbReference type="EMBL" id="CATOUU010001174">
    <property type="protein sequence ID" value="CAI9976805.1"/>
    <property type="molecule type" value="Genomic_DNA"/>
</dbReference>
<organism evidence="2">
    <name type="scientific">Hexamita inflata</name>
    <dbReference type="NCBI Taxonomy" id="28002"/>
    <lineage>
        <taxon>Eukaryota</taxon>
        <taxon>Metamonada</taxon>
        <taxon>Diplomonadida</taxon>
        <taxon>Hexamitidae</taxon>
        <taxon>Hexamitinae</taxon>
        <taxon>Hexamita</taxon>
    </lineage>
</organism>
<dbReference type="AlphaFoldDB" id="A0AA86S2D4"/>
<evidence type="ECO:0000313" key="4">
    <source>
        <dbReference type="Proteomes" id="UP001642409"/>
    </source>
</evidence>
<evidence type="ECO:0000256" key="1">
    <source>
        <dbReference type="ARBA" id="ARBA00022801"/>
    </source>
</evidence>
<gene>
    <name evidence="2" type="ORF">HINF_LOCUS64450</name>
    <name evidence="3" type="ORF">HINF_LOCUS7551</name>
</gene>
<dbReference type="GO" id="GO:0005764">
    <property type="term" value="C:lysosome"/>
    <property type="evidence" value="ECO:0007669"/>
    <property type="project" value="TreeGrafter"/>
</dbReference>
<dbReference type="Proteomes" id="UP001642409">
    <property type="component" value="Unassembled WGS sequence"/>
</dbReference>
<sequence>MICSLIVSLQSQDCLGFSDLDTAIVLIHGFGESAEIMSSMYNLIQKDFPDRLVVNLEILLGAISSIFESPERYGRAAASKIQQLTQGYKCIDIISHSQGSFVARQYIQFFASSQDFYPNVRSFVSLAGVLNGMYCKSNCPTGLMNVLDPLINQKSKSQLLVPSGYWRTDFTPNILCKLNGGCGANSSILNAFQGLKTFGMLFSDHDDILVPKQTSHFGYIVNGVEFEAEALAEYGVLELNTLQTQGVVQKYKFDGFKHNDFVRDKVGITWACVKGMVANVAKNCPI</sequence>
<reference evidence="2" key="1">
    <citation type="submission" date="2023-06" db="EMBL/GenBank/DDBJ databases">
        <authorList>
            <person name="Kurt Z."/>
        </authorList>
    </citation>
    <scope>NUCLEOTIDE SEQUENCE</scope>
</reference>
<dbReference type="GO" id="GO:0016790">
    <property type="term" value="F:thiolester hydrolase activity"/>
    <property type="evidence" value="ECO:0007669"/>
    <property type="project" value="TreeGrafter"/>
</dbReference>
<dbReference type="SUPFAM" id="SSF53474">
    <property type="entry name" value="alpha/beta-Hydrolases"/>
    <property type="match status" value="1"/>
</dbReference>
<keyword evidence="1" id="KW-0378">Hydrolase</keyword>
<name>A0AA86S2D4_9EUKA</name>
<accession>A0AA86S2D4</accession>
<reference evidence="3 4" key="2">
    <citation type="submission" date="2024-07" db="EMBL/GenBank/DDBJ databases">
        <authorList>
            <person name="Akdeniz Z."/>
        </authorList>
    </citation>
    <scope>NUCLEOTIDE SEQUENCE [LARGE SCALE GENOMIC DNA]</scope>
</reference>
<dbReference type="Gene3D" id="3.40.50.1820">
    <property type="entry name" value="alpha/beta hydrolase"/>
    <property type="match status" value="1"/>
</dbReference>
<dbReference type="EMBL" id="CAXDID020000015">
    <property type="protein sequence ID" value="CAL5983280.1"/>
    <property type="molecule type" value="Genomic_DNA"/>
</dbReference>
<keyword evidence="4" id="KW-1185">Reference proteome</keyword>
<dbReference type="InterPro" id="IPR029058">
    <property type="entry name" value="AB_hydrolase_fold"/>
</dbReference>
<dbReference type="Pfam" id="PF02089">
    <property type="entry name" value="Palm_thioest"/>
    <property type="match status" value="1"/>
</dbReference>
<evidence type="ECO:0000313" key="3">
    <source>
        <dbReference type="EMBL" id="CAL5983280.1"/>
    </source>
</evidence>
<dbReference type="PANTHER" id="PTHR11247:SF8">
    <property type="entry name" value="PALMITOYL-PROTEIN THIOESTERASE 1"/>
    <property type="match status" value="1"/>
</dbReference>
<protein>
    <submittedName>
        <fullName evidence="2">Palmitoyl-protein thioesterase</fullName>
    </submittedName>
    <submittedName>
        <fullName evidence="3">Palmitoyl-protein_thioesterase</fullName>
    </submittedName>
</protein>
<comment type="caution">
    <text evidence="2">The sequence shown here is derived from an EMBL/GenBank/DDBJ whole genome shotgun (WGS) entry which is preliminary data.</text>
</comment>
<dbReference type="PANTHER" id="PTHR11247">
    <property type="entry name" value="PALMITOYL-PROTEIN THIOESTERASE/DOLICHYLDIPHOSPHATASE 1"/>
    <property type="match status" value="1"/>
</dbReference>
<evidence type="ECO:0000313" key="2">
    <source>
        <dbReference type="EMBL" id="CAI9976805.1"/>
    </source>
</evidence>